<dbReference type="AlphaFoldDB" id="U5D5D7"/>
<evidence type="ECO:0000313" key="2">
    <source>
        <dbReference type="Proteomes" id="UP000017836"/>
    </source>
</evidence>
<dbReference type="HOGENOM" id="CLU_1733950_0_0_1"/>
<proteinExistence type="predicted"/>
<protein>
    <submittedName>
        <fullName evidence="1">Uncharacterized protein</fullName>
    </submittedName>
</protein>
<evidence type="ECO:0000313" key="1">
    <source>
        <dbReference type="EMBL" id="ERN17450.1"/>
    </source>
</evidence>
<name>U5D5D7_AMBTC</name>
<dbReference type="Gramene" id="ERN17450">
    <property type="protein sequence ID" value="ERN17450"/>
    <property type="gene ID" value="AMTR_s00037p00238350"/>
</dbReference>
<dbReference type="Proteomes" id="UP000017836">
    <property type="component" value="Unassembled WGS sequence"/>
</dbReference>
<sequence length="151" mass="15249">MDEDVSPTPDGSASLQLCGEGLSQVEVSVSILAALKTLSSFGFFDLGSPLHAGDPISIHISHLAEASSSGTSSIAALDDVLRSEPSFANAPLTVEVVALVITPPAEPSGATAPELKGANAHEVQADSSERALVLVATPPKGLVGVHDKSIS</sequence>
<reference evidence="2" key="1">
    <citation type="journal article" date="2013" name="Science">
        <title>The Amborella genome and the evolution of flowering plants.</title>
        <authorList>
            <consortium name="Amborella Genome Project"/>
        </authorList>
    </citation>
    <scope>NUCLEOTIDE SEQUENCE [LARGE SCALE GENOMIC DNA]</scope>
</reference>
<dbReference type="EMBL" id="KI392350">
    <property type="protein sequence ID" value="ERN17450.1"/>
    <property type="molecule type" value="Genomic_DNA"/>
</dbReference>
<organism evidence="1 2">
    <name type="scientific">Amborella trichopoda</name>
    <dbReference type="NCBI Taxonomy" id="13333"/>
    <lineage>
        <taxon>Eukaryota</taxon>
        <taxon>Viridiplantae</taxon>
        <taxon>Streptophyta</taxon>
        <taxon>Embryophyta</taxon>
        <taxon>Tracheophyta</taxon>
        <taxon>Spermatophyta</taxon>
        <taxon>Magnoliopsida</taxon>
        <taxon>Amborellales</taxon>
        <taxon>Amborellaceae</taxon>
        <taxon>Amborella</taxon>
    </lineage>
</organism>
<gene>
    <name evidence="1" type="ORF">AMTR_s00037p00238350</name>
</gene>
<keyword evidence="2" id="KW-1185">Reference proteome</keyword>
<accession>U5D5D7</accession>